<sequence length="317" mass="37566">MLLKKREVSTKQRVLEMLERRLPKAHTKYIYYQYMLNRTKAGYAGERRVDQEWREIYLQQAYYLLHDLEFKGKGGLTYQIDTLLMTQYFILVLEIKNISGRVDFMAENHQFIRVTSDGRVDGFRNPLDQVKRHARFMSRMLHMRGHHIPIEFFVISANPNMIMSPRFATQPILHVSGLAERIEQLYRKHQQVCISEADLTELSEHLLQMHKPTQWIPDIQLDELKKGALCLQCNHTLCYTHGKWRCSNCDIIDNQSMLVALHDFRLMMGNHISNAQFRDFFDINSEKAVYYLLKKLKFEAFGENKSRKYIIPSTLLD</sequence>
<protein>
    <submittedName>
        <fullName evidence="2">Nuclease-related domain-containing protein</fullName>
    </submittedName>
</protein>
<gene>
    <name evidence="2" type="ORF">QNH24_02860</name>
</gene>
<dbReference type="RefSeq" id="WP_283870669.1">
    <property type="nucleotide sequence ID" value="NZ_CP126101.1"/>
</dbReference>
<feature type="domain" description="NERD" evidence="1">
    <location>
        <begin position="41"/>
        <end position="160"/>
    </location>
</feature>
<reference evidence="2" key="1">
    <citation type="submission" date="2023-05" db="EMBL/GenBank/DDBJ databases">
        <title>Comparative genomics of Bacillaceae isolates and their secondary metabolite potential.</title>
        <authorList>
            <person name="Song L."/>
            <person name="Nielsen L.J."/>
            <person name="Mohite O."/>
            <person name="Xu X."/>
            <person name="Weber T."/>
            <person name="Kovacs A.T."/>
        </authorList>
    </citation>
    <scope>NUCLEOTIDE SEQUENCE</scope>
    <source>
        <strain evidence="2">LY1</strain>
    </source>
</reference>
<evidence type="ECO:0000313" key="2">
    <source>
        <dbReference type="EMBL" id="WHY52191.1"/>
    </source>
</evidence>
<evidence type="ECO:0000313" key="3">
    <source>
        <dbReference type="Proteomes" id="UP001178322"/>
    </source>
</evidence>
<dbReference type="Proteomes" id="UP001178322">
    <property type="component" value="Chromosome"/>
</dbReference>
<dbReference type="PROSITE" id="PS50965">
    <property type="entry name" value="NERD"/>
    <property type="match status" value="1"/>
</dbReference>
<dbReference type="AlphaFoldDB" id="A0AAX3WWL9"/>
<name>A0AAX3WWL9_9BACI</name>
<dbReference type="Pfam" id="PF08378">
    <property type="entry name" value="NERD"/>
    <property type="match status" value="1"/>
</dbReference>
<organism evidence="2 3">
    <name type="scientific">Lysinibacillus pakistanensis</name>
    <dbReference type="NCBI Taxonomy" id="759811"/>
    <lineage>
        <taxon>Bacteria</taxon>
        <taxon>Bacillati</taxon>
        <taxon>Bacillota</taxon>
        <taxon>Bacilli</taxon>
        <taxon>Bacillales</taxon>
        <taxon>Bacillaceae</taxon>
        <taxon>Lysinibacillus</taxon>
    </lineage>
</organism>
<evidence type="ECO:0000259" key="1">
    <source>
        <dbReference type="PROSITE" id="PS50965"/>
    </source>
</evidence>
<dbReference type="EMBL" id="CP126101">
    <property type="protein sequence ID" value="WHY52191.1"/>
    <property type="molecule type" value="Genomic_DNA"/>
</dbReference>
<dbReference type="InterPro" id="IPR011528">
    <property type="entry name" value="NERD"/>
</dbReference>
<proteinExistence type="predicted"/>
<accession>A0AAX3WWL9</accession>